<keyword evidence="3" id="KW-0333">Golgi apparatus</keyword>
<evidence type="ECO:0000256" key="2">
    <source>
        <dbReference type="ARBA" id="ARBA00004395"/>
    </source>
</evidence>
<organism evidence="6 7">
    <name type="scientific">Ensete ventricosum</name>
    <name type="common">Abyssinian banana</name>
    <name type="synonym">Musa ensete</name>
    <dbReference type="NCBI Taxonomy" id="4639"/>
    <lineage>
        <taxon>Eukaryota</taxon>
        <taxon>Viridiplantae</taxon>
        <taxon>Streptophyta</taxon>
        <taxon>Embryophyta</taxon>
        <taxon>Tracheophyta</taxon>
        <taxon>Spermatophyta</taxon>
        <taxon>Magnoliopsida</taxon>
        <taxon>Liliopsida</taxon>
        <taxon>Zingiberales</taxon>
        <taxon>Musaceae</taxon>
        <taxon>Ensete</taxon>
    </lineage>
</organism>
<proteinExistence type="inferred from homology"/>
<comment type="subcellular location">
    <subcellularLocation>
        <location evidence="1">Cell membrane</location>
        <topology evidence="1">Peripheral membrane protein</topology>
    </subcellularLocation>
    <subcellularLocation>
        <location evidence="2">Golgi apparatus membrane</location>
        <topology evidence="2">Peripheral membrane protein</topology>
    </subcellularLocation>
</comment>
<evidence type="ECO:0000256" key="3">
    <source>
        <dbReference type="ARBA" id="ARBA00023034"/>
    </source>
</evidence>
<dbReference type="InterPro" id="IPR001251">
    <property type="entry name" value="CRAL-TRIO_dom"/>
</dbReference>
<accession>A0A426Z2B0</accession>
<evidence type="ECO:0000256" key="4">
    <source>
        <dbReference type="ARBA" id="ARBA00038020"/>
    </source>
</evidence>
<dbReference type="InterPro" id="IPR036273">
    <property type="entry name" value="CRAL/TRIO_N_dom_sf"/>
</dbReference>
<feature type="non-terminal residue" evidence="6">
    <location>
        <position position="1"/>
    </location>
</feature>
<dbReference type="InterPro" id="IPR036865">
    <property type="entry name" value="CRAL-TRIO_dom_sf"/>
</dbReference>
<dbReference type="InterPro" id="IPR011074">
    <property type="entry name" value="CRAL/TRIO_N_dom"/>
</dbReference>
<dbReference type="Gene3D" id="1.10.8.20">
    <property type="entry name" value="N-terminal domain of phosphatidylinositol transfer protein sec14p"/>
    <property type="match status" value="1"/>
</dbReference>
<dbReference type="AlphaFoldDB" id="A0A426Z2B0"/>
<dbReference type="CDD" id="cd00170">
    <property type="entry name" value="SEC14"/>
    <property type="match status" value="1"/>
</dbReference>
<dbReference type="EMBL" id="AMZH03008847">
    <property type="protein sequence ID" value="RRT58091.1"/>
    <property type="molecule type" value="Genomic_DNA"/>
</dbReference>
<dbReference type="SUPFAM" id="SSF52087">
    <property type="entry name" value="CRAL/TRIO domain"/>
    <property type="match status" value="1"/>
</dbReference>
<dbReference type="PANTHER" id="PTHR45657:SF50">
    <property type="entry name" value="PHOSPHATIDYLINOSITOL_PHOSPHATIDYLCHOLINE TRANSFER PROTEIN SFH11"/>
    <property type="match status" value="1"/>
</dbReference>
<dbReference type="InterPro" id="IPR051026">
    <property type="entry name" value="PI/PC_transfer"/>
</dbReference>
<gene>
    <name evidence="6" type="ORF">B296_00018065</name>
</gene>
<dbReference type="Gene3D" id="3.40.525.10">
    <property type="entry name" value="CRAL-TRIO lipid binding domain"/>
    <property type="match status" value="1"/>
</dbReference>
<dbReference type="SUPFAM" id="SSF46938">
    <property type="entry name" value="CRAL/TRIO N-terminal domain"/>
    <property type="match status" value="1"/>
</dbReference>
<name>A0A426Z2B0_ENSVE</name>
<feature type="domain" description="CRAL-TRIO" evidence="5">
    <location>
        <begin position="94"/>
        <end position="207"/>
    </location>
</feature>
<evidence type="ECO:0000313" key="7">
    <source>
        <dbReference type="Proteomes" id="UP000287651"/>
    </source>
</evidence>
<evidence type="ECO:0000256" key="1">
    <source>
        <dbReference type="ARBA" id="ARBA00004202"/>
    </source>
</evidence>
<dbReference type="GO" id="GO:0000139">
    <property type="term" value="C:Golgi membrane"/>
    <property type="evidence" value="ECO:0007669"/>
    <property type="project" value="UniProtKB-SubCell"/>
</dbReference>
<evidence type="ECO:0000313" key="6">
    <source>
        <dbReference type="EMBL" id="RRT58091.1"/>
    </source>
</evidence>
<dbReference type="GO" id="GO:0005886">
    <property type="term" value="C:plasma membrane"/>
    <property type="evidence" value="ECO:0007669"/>
    <property type="project" value="UniProtKB-SubCell"/>
</dbReference>
<sequence length="207" mass="24231">ARDPEDLKQVQALRDLLASTGQLPEKHDDYHTLLRFLRMREFDLAKTRIMFVNMLKWREDNRVDVIARSLIKAVMKSINVYNHIVNVQEFEFEEHDAVQRWYPRGYHGVDNVGRPLYIERIGSIDFNTLLTVTTVDRFVKHHIVEQEKTLNLRYPACSLAAKRHIASITAILDVEGLGIKNFSKPAREIFTEIQKIDSNYYPEVCVF</sequence>
<protein>
    <recommendedName>
        <fullName evidence="5">CRAL-TRIO domain-containing protein</fullName>
    </recommendedName>
</protein>
<dbReference type="SMART" id="SM01100">
    <property type="entry name" value="CRAL_TRIO_N"/>
    <property type="match status" value="1"/>
</dbReference>
<evidence type="ECO:0000259" key="5">
    <source>
        <dbReference type="PROSITE" id="PS50191"/>
    </source>
</evidence>
<reference evidence="6 7" key="1">
    <citation type="journal article" date="2014" name="Agronomy (Basel)">
        <title>A Draft Genome Sequence for Ensete ventricosum, the Drought-Tolerant Tree Against Hunger.</title>
        <authorList>
            <person name="Harrison J."/>
            <person name="Moore K.A."/>
            <person name="Paszkiewicz K."/>
            <person name="Jones T."/>
            <person name="Grant M."/>
            <person name="Ambacheew D."/>
            <person name="Muzemil S."/>
            <person name="Studholme D.J."/>
        </authorList>
    </citation>
    <scope>NUCLEOTIDE SEQUENCE [LARGE SCALE GENOMIC DNA]</scope>
</reference>
<dbReference type="PROSITE" id="PS50191">
    <property type="entry name" value="CRAL_TRIO"/>
    <property type="match status" value="1"/>
</dbReference>
<dbReference type="Proteomes" id="UP000287651">
    <property type="component" value="Unassembled WGS sequence"/>
</dbReference>
<dbReference type="PANTHER" id="PTHR45657">
    <property type="entry name" value="CRAL-TRIO DOMAIN-CONTAINING PROTEIN YKL091C-RELATED"/>
    <property type="match status" value="1"/>
</dbReference>
<comment type="similarity">
    <text evidence="4">Belongs to the SFH family.</text>
</comment>
<comment type="caution">
    <text evidence="6">The sequence shown here is derived from an EMBL/GenBank/DDBJ whole genome shotgun (WGS) entry which is preliminary data.</text>
</comment>
<dbReference type="Pfam" id="PF00650">
    <property type="entry name" value="CRAL_TRIO"/>
    <property type="match status" value="1"/>
</dbReference>